<evidence type="ECO:0000313" key="3">
    <source>
        <dbReference type="EMBL" id="JAS21758.1"/>
    </source>
</evidence>
<sequence>MQTICSNGILLAFTFNIFIICVHCQNSDKQQASTNLTDLKPVSVKKLSEQSSDMQKIYKPKKQFPTEGGGIESKLKFDNIEIESTNDNEHVTKMVQNSVVPRKGVEKENNLTATNVPENEDIVTAITTKPEKSLNNSVIINQHLEIKKKPESASDDTKDEGNNFSSGKDYVLTGIAIFICIWGLIFGVLFFYKRAGEIWDRRHYRRMDFLVEGMYND</sequence>
<feature type="chain" id="PRO_5008581037" evidence="2">
    <location>
        <begin position="25"/>
        <end position="217"/>
    </location>
</feature>
<gene>
    <name evidence="4" type="ORF">g.31231</name>
    <name evidence="3" type="ORF">g.31232</name>
</gene>
<dbReference type="AlphaFoldDB" id="A0A1B6D7U2"/>
<evidence type="ECO:0000256" key="2">
    <source>
        <dbReference type="SAM" id="SignalP"/>
    </source>
</evidence>
<protein>
    <submittedName>
        <fullName evidence="3">Uncharacterized protein</fullName>
    </submittedName>
</protein>
<keyword evidence="2" id="KW-0732">Signal</keyword>
<dbReference type="EMBL" id="GEDC01015540">
    <property type="protein sequence ID" value="JAS21758.1"/>
    <property type="molecule type" value="Transcribed_RNA"/>
</dbReference>
<keyword evidence="1" id="KW-1133">Transmembrane helix</keyword>
<proteinExistence type="predicted"/>
<keyword evidence="1" id="KW-0472">Membrane</keyword>
<name>A0A1B6D7U2_9HEMI</name>
<reference evidence="3" key="1">
    <citation type="submission" date="2015-12" db="EMBL/GenBank/DDBJ databases">
        <title>De novo transcriptome assembly of four potential Pierce s Disease insect vectors from Arizona vineyards.</title>
        <authorList>
            <person name="Tassone E.E."/>
        </authorList>
    </citation>
    <scope>NUCLEOTIDE SEQUENCE</scope>
</reference>
<feature type="signal peptide" evidence="2">
    <location>
        <begin position="1"/>
        <end position="24"/>
    </location>
</feature>
<evidence type="ECO:0000256" key="1">
    <source>
        <dbReference type="SAM" id="Phobius"/>
    </source>
</evidence>
<keyword evidence="1" id="KW-0812">Transmembrane</keyword>
<evidence type="ECO:0000313" key="4">
    <source>
        <dbReference type="EMBL" id="JAS23393.1"/>
    </source>
</evidence>
<feature type="transmembrane region" description="Helical" evidence="1">
    <location>
        <begin position="170"/>
        <end position="192"/>
    </location>
</feature>
<dbReference type="EMBL" id="GEDC01013905">
    <property type="protein sequence ID" value="JAS23393.1"/>
    <property type="molecule type" value="Transcribed_RNA"/>
</dbReference>
<organism evidence="3">
    <name type="scientific">Clastoptera arizonana</name>
    <name type="common">Arizona spittle bug</name>
    <dbReference type="NCBI Taxonomy" id="38151"/>
    <lineage>
        <taxon>Eukaryota</taxon>
        <taxon>Metazoa</taxon>
        <taxon>Ecdysozoa</taxon>
        <taxon>Arthropoda</taxon>
        <taxon>Hexapoda</taxon>
        <taxon>Insecta</taxon>
        <taxon>Pterygota</taxon>
        <taxon>Neoptera</taxon>
        <taxon>Paraneoptera</taxon>
        <taxon>Hemiptera</taxon>
        <taxon>Auchenorrhyncha</taxon>
        <taxon>Cercopoidea</taxon>
        <taxon>Clastopteridae</taxon>
        <taxon>Clastoptera</taxon>
    </lineage>
</organism>
<accession>A0A1B6D7U2</accession>